<keyword evidence="1" id="KW-1185">Reference proteome</keyword>
<evidence type="ECO:0000313" key="2">
    <source>
        <dbReference type="WBParaSite" id="ALUE_0001439201-mRNA-1"/>
    </source>
</evidence>
<name>A0A0M3IA35_ASCLU</name>
<sequence>MNQHLQENNRIMFIASYTHTVNFKTHKPTKT</sequence>
<reference evidence="2" key="1">
    <citation type="submission" date="2017-02" db="UniProtKB">
        <authorList>
            <consortium name="WormBaseParasite"/>
        </authorList>
    </citation>
    <scope>IDENTIFICATION</scope>
</reference>
<dbReference type="AlphaFoldDB" id="A0A0M3IA35"/>
<dbReference type="WBParaSite" id="ALUE_0001439201-mRNA-1">
    <property type="protein sequence ID" value="ALUE_0001439201-mRNA-1"/>
    <property type="gene ID" value="ALUE_0001439201"/>
</dbReference>
<proteinExistence type="predicted"/>
<protein>
    <submittedName>
        <fullName evidence="2">Uncharacterized protein</fullName>
    </submittedName>
</protein>
<dbReference type="Proteomes" id="UP000036681">
    <property type="component" value="Unplaced"/>
</dbReference>
<evidence type="ECO:0000313" key="1">
    <source>
        <dbReference type="Proteomes" id="UP000036681"/>
    </source>
</evidence>
<accession>A0A0M3IA35</accession>
<organism evidence="1 2">
    <name type="scientific">Ascaris lumbricoides</name>
    <name type="common">Giant roundworm</name>
    <dbReference type="NCBI Taxonomy" id="6252"/>
    <lineage>
        <taxon>Eukaryota</taxon>
        <taxon>Metazoa</taxon>
        <taxon>Ecdysozoa</taxon>
        <taxon>Nematoda</taxon>
        <taxon>Chromadorea</taxon>
        <taxon>Rhabditida</taxon>
        <taxon>Spirurina</taxon>
        <taxon>Ascaridomorpha</taxon>
        <taxon>Ascaridoidea</taxon>
        <taxon>Ascarididae</taxon>
        <taxon>Ascaris</taxon>
    </lineage>
</organism>